<gene>
    <name evidence="6" type="ORF">B0A52_04142</name>
</gene>
<keyword evidence="3" id="KW-0238">DNA-binding</keyword>
<dbReference type="PANTHER" id="PTHR31845">
    <property type="entry name" value="FINGER DOMAIN PROTEIN, PUTATIVE-RELATED"/>
    <property type="match status" value="1"/>
</dbReference>
<evidence type="ECO:0000256" key="1">
    <source>
        <dbReference type="ARBA" id="ARBA00004123"/>
    </source>
</evidence>
<name>A0A438NAU0_EXOME</name>
<dbReference type="InterPro" id="IPR051089">
    <property type="entry name" value="prtT"/>
</dbReference>
<dbReference type="Proteomes" id="UP000288859">
    <property type="component" value="Unassembled WGS sequence"/>
</dbReference>
<reference evidence="6 7" key="1">
    <citation type="submission" date="2017-03" db="EMBL/GenBank/DDBJ databases">
        <title>Genomes of endolithic fungi from Antarctica.</title>
        <authorList>
            <person name="Coleine C."/>
            <person name="Masonjones S."/>
            <person name="Stajich J.E."/>
        </authorList>
    </citation>
    <scope>NUCLEOTIDE SEQUENCE [LARGE SCALE GENOMIC DNA]</scope>
    <source>
        <strain evidence="6 7">CCFEE 6314</strain>
    </source>
</reference>
<comment type="subcellular location">
    <subcellularLocation>
        <location evidence="1">Nucleus</location>
    </subcellularLocation>
</comment>
<protein>
    <recommendedName>
        <fullName evidence="8">Transcription factor domain-containing protein</fullName>
    </recommendedName>
</protein>
<keyword evidence="2" id="KW-0805">Transcription regulation</keyword>
<organism evidence="6 7">
    <name type="scientific">Exophiala mesophila</name>
    <name type="common">Black yeast-like fungus</name>
    <dbReference type="NCBI Taxonomy" id="212818"/>
    <lineage>
        <taxon>Eukaryota</taxon>
        <taxon>Fungi</taxon>
        <taxon>Dikarya</taxon>
        <taxon>Ascomycota</taxon>
        <taxon>Pezizomycotina</taxon>
        <taxon>Eurotiomycetes</taxon>
        <taxon>Chaetothyriomycetidae</taxon>
        <taxon>Chaetothyriales</taxon>
        <taxon>Herpotrichiellaceae</taxon>
        <taxon>Exophiala</taxon>
    </lineage>
</organism>
<evidence type="ECO:0000313" key="7">
    <source>
        <dbReference type="Proteomes" id="UP000288859"/>
    </source>
</evidence>
<accession>A0A438NAU0</accession>
<keyword evidence="5" id="KW-0539">Nucleus</keyword>
<dbReference type="OrthoDB" id="5424793at2759"/>
<comment type="caution">
    <text evidence="6">The sequence shown here is derived from an EMBL/GenBank/DDBJ whole genome shotgun (WGS) entry which is preliminary data.</text>
</comment>
<evidence type="ECO:0008006" key="8">
    <source>
        <dbReference type="Google" id="ProtNLM"/>
    </source>
</evidence>
<dbReference type="EMBL" id="NAJM01000011">
    <property type="protein sequence ID" value="RVX72743.1"/>
    <property type="molecule type" value="Genomic_DNA"/>
</dbReference>
<dbReference type="AlphaFoldDB" id="A0A438NAU0"/>
<proteinExistence type="predicted"/>
<keyword evidence="4" id="KW-0804">Transcription</keyword>
<dbReference type="GO" id="GO:0000976">
    <property type="term" value="F:transcription cis-regulatory region binding"/>
    <property type="evidence" value="ECO:0007669"/>
    <property type="project" value="TreeGrafter"/>
</dbReference>
<evidence type="ECO:0000256" key="4">
    <source>
        <dbReference type="ARBA" id="ARBA00023163"/>
    </source>
</evidence>
<evidence type="ECO:0000256" key="5">
    <source>
        <dbReference type="ARBA" id="ARBA00023242"/>
    </source>
</evidence>
<evidence type="ECO:0000256" key="2">
    <source>
        <dbReference type="ARBA" id="ARBA00023015"/>
    </source>
</evidence>
<dbReference type="PANTHER" id="PTHR31845:SF10">
    <property type="entry name" value="ZN(II)2CYS6 TRANSCRIPTION FACTOR (EUROFUNG)"/>
    <property type="match status" value="1"/>
</dbReference>
<dbReference type="GO" id="GO:0005634">
    <property type="term" value="C:nucleus"/>
    <property type="evidence" value="ECO:0007669"/>
    <property type="project" value="UniProtKB-SubCell"/>
</dbReference>
<evidence type="ECO:0000256" key="3">
    <source>
        <dbReference type="ARBA" id="ARBA00023125"/>
    </source>
</evidence>
<sequence>MAETALFALPLHMSFPSAECSDLLLAFAQEKPILLLAFILTASSRHPDFQLEVAMLFRRVLAERSIVQGQCTLELLQGLLTYLNWYHLRFNVHTQRFYQLMQLAGGMVEDLSLPRSFVRLTDTAAQASQTVVDEARAFLLCYYLTIISDLGFERPTSMYCTEALRSAAQVVHRCGSRNPDHEIPDLVEILLVYSRRRLMTLAGQSIDAEDYRQEMQKWNQRCIENPDAHSSSLTTSLFITAHTLLKSRDRSSPLAEDVHAGLGALDSLLAHFSMRFTKSPKYLVTFGIGEWMHLITALFMLPRLEMALSSTSLSPVAVVRTPLTLNHITAFRQSLANLRSSQADLQQSLRADTLCGWFESILAAVETRAVLLQNETPQKGPIPDLADSRSTAFELVNSFLVFSQGVDGDHTAGDDLWSSFLSESLVT</sequence>
<dbReference type="GO" id="GO:0000981">
    <property type="term" value="F:DNA-binding transcription factor activity, RNA polymerase II-specific"/>
    <property type="evidence" value="ECO:0007669"/>
    <property type="project" value="TreeGrafter"/>
</dbReference>
<evidence type="ECO:0000313" key="6">
    <source>
        <dbReference type="EMBL" id="RVX72743.1"/>
    </source>
</evidence>